<sequence>MVHHVACHEKQTKIKIRHLMEIGATSQVNYVRIRRIDEDHDRTQDHTKFLRREMATTRTKVQELREHRTTLEERLTEAERQAAKSRAEMRETRNFVSSLRDPQSFNRRK</sequence>
<organism evidence="2 3">
    <name type="scientific">Lactuca saligna</name>
    <name type="common">Willowleaf lettuce</name>
    <dbReference type="NCBI Taxonomy" id="75948"/>
    <lineage>
        <taxon>Eukaryota</taxon>
        <taxon>Viridiplantae</taxon>
        <taxon>Streptophyta</taxon>
        <taxon>Embryophyta</taxon>
        <taxon>Tracheophyta</taxon>
        <taxon>Spermatophyta</taxon>
        <taxon>Magnoliopsida</taxon>
        <taxon>eudicotyledons</taxon>
        <taxon>Gunneridae</taxon>
        <taxon>Pentapetalae</taxon>
        <taxon>asterids</taxon>
        <taxon>campanulids</taxon>
        <taxon>Asterales</taxon>
        <taxon>Asteraceae</taxon>
        <taxon>Cichorioideae</taxon>
        <taxon>Cichorieae</taxon>
        <taxon>Lactucinae</taxon>
        <taxon>Lactuca</taxon>
    </lineage>
</organism>
<keyword evidence="3" id="KW-1185">Reference proteome</keyword>
<accession>A0AA35VGN4</accession>
<evidence type="ECO:0000313" key="2">
    <source>
        <dbReference type="EMBL" id="CAI9265840.1"/>
    </source>
</evidence>
<evidence type="ECO:0000256" key="1">
    <source>
        <dbReference type="SAM" id="MobiDB-lite"/>
    </source>
</evidence>
<evidence type="ECO:0000313" key="3">
    <source>
        <dbReference type="Proteomes" id="UP001177003"/>
    </source>
</evidence>
<feature type="compositionally biased region" description="Basic and acidic residues" evidence="1">
    <location>
        <begin position="84"/>
        <end position="93"/>
    </location>
</feature>
<gene>
    <name evidence="2" type="ORF">LSALG_LOCUS6422</name>
</gene>
<feature type="region of interest" description="Disordered" evidence="1">
    <location>
        <begin position="84"/>
        <end position="109"/>
    </location>
</feature>
<feature type="compositionally biased region" description="Polar residues" evidence="1">
    <location>
        <begin position="94"/>
        <end position="109"/>
    </location>
</feature>
<dbReference type="Proteomes" id="UP001177003">
    <property type="component" value="Chromosome 0"/>
</dbReference>
<proteinExistence type="predicted"/>
<name>A0AA35VGN4_LACSI</name>
<protein>
    <submittedName>
        <fullName evidence="2">Uncharacterized protein</fullName>
    </submittedName>
</protein>
<dbReference type="EMBL" id="OX465086">
    <property type="protein sequence ID" value="CAI9265840.1"/>
    <property type="molecule type" value="Genomic_DNA"/>
</dbReference>
<dbReference type="AlphaFoldDB" id="A0AA35VGN4"/>
<reference evidence="2" key="1">
    <citation type="submission" date="2023-04" db="EMBL/GenBank/DDBJ databases">
        <authorList>
            <person name="Vijverberg K."/>
            <person name="Xiong W."/>
            <person name="Schranz E."/>
        </authorList>
    </citation>
    <scope>NUCLEOTIDE SEQUENCE</scope>
</reference>